<keyword evidence="3 5" id="KW-0687">Ribonucleoprotein</keyword>
<dbReference type="PANTHER" id="PTHR12534:SF0">
    <property type="entry name" value="SMALL RIBOSOMAL SUBUNIT PROTEIN US2M"/>
    <property type="match status" value="1"/>
</dbReference>
<evidence type="ECO:0000313" key="6">
    <source>
        <dbReference type="EMBL" id="OGM26127.1"/>
    </source>
</evidence>
<dbReference type="InterPro" id="IPR005706">
    <property type="entry name" value="Ribosomal_uS2_bac/mit/plastid"/>
</dbReference>
<dbReference type="Pfam" id="PF00318">
    <property type="entry name" value="Ribosomal_S2"/>
    <property type="match status" value="1"/>
</dbReference>
<dbReference type="SUPFAM" id="SSF52313">
    <property type="entry name" value="Ribosomal protein S2"/>
    <property type="match status" value="1"/>
</dbReference>
<accession>A0A1F7YFM5</accession>
<dbReference type="InterPro" id="IPR018130">
    <property type="entry name" value="Ribosomal_uS2_CS"/>
</dbReference>
<reference evidence="6 7" key="1">
    <citation type="journal article" date="2016" name="Nat. Commun.">
        <title>Thousands of microbial genomes shed light on interconnected biogeochemical processes in an aquifer system.</title>
        <authorList>
            <person name="Anantharaman K."/>
            <person name="Brown C.T."/>
            <person name="Hug L.A."/>
            <person name="Sharon I."/>
            <person name="Castelle C.J."/>
            <person name="Probst A.J."/>
            <person name="Thomas B.C."/>
            <person name="Singh A."/>
            <person name="Wilkins M.J."/>
            <person name="Karaoz U."/>
            <person name="Brodie E.L."/>
            <person name="Williams K.H."/>
            <person name="Hubbard S.S."/>
            <person name="Banfield J.F."/>
        </authorList>
    </citation>
    <scope>NUCLEOTIDE SEQUENCE [LARGE SCALE GENOMIC DNA]</scope>
</reference>
<dbReference type="InterPro" id="IPR001865">
    <property type="entry name" value="Ribosomal_uS2"/>
</dbReference>
<dbReference type="EMBL" id="MGGI01000016">
    <property type="protein sequence ID" value="OGM26127.1"/>
    <property type="molecule type" value="Genomic_DNA"/>
</dbReference>
<dbReference type="GO" id="GO:0006412">
    <property type="term" value="P:translation"/>
    <property type="evidence" value="ECO:0007669"/>
    <property type="project" value="UniProtKB-UniRule"/>
</dbReference>
<dbReference type="PRINTS" id="PR00395">
    <property type="entry name" value="RIBOSOMALS2"/>
</dbReference>
<gene>
    <name evidence="5" type="primary">rpsB</name>
    <name evidence="6" type="ORF">A2627_03740</name>
</gene>
<dbReference type="Gene3D" id="1.10.287.610">
    <property type="entry name" value="Helix hairpin bin"/>
    <property type="match status" value="1"/>
</dbReference>
<name>A0A1F7YFM5_9BACT</name>
<dbReference type="GO" id="GO:0015935">
    <property type="term" value="C:small ribosomal subunit"/>
    <property type="evidence" value="ECO:0007669"/>
    <property type="project" value="InterPro"/>
</dbReference>
<organism evidence="6 7">
    <name type="scientific">Candidatus Woesebacteria bacterium RIFCSPHIGHO2_01_FULL_39_28</name>
    <dbReference type="NCBI Taxonomy" id="1802496"/>
    <lineage>
        <taxon>Bacteria</taxon>
        <taxon>Candidatus Woeseibacteriota</taxon>
    </lineage>
</organism>
<dbReference type="HAMAP" id="MF_00291_B">
    <property type="entry name" value="Ribosomal_uS2_B"/>
    <property type="match status" value="1"/>
</dbReference>
<sequence>MAINVTLEELLEAGAHFGHQVKRWNPKMSPFIYGKQDGVHVFDLVKTREALLAALEVLKDYKKQGKVVLFVGTKNQAREIVKKVAEEVGCPYVVERWLGGTLTNFEQIRRTVRRLQDLKKKVTGGEFENYTKKEKLGIAQDIDKMQRSFGGITSLEKLPDLLFIIDTHKENTAVREANYVGVKTMGIVDSNSDPEIITWPIPMNDDSNKSIELVMELVRQVLTVKSKGKSKK</sequence>
<keyword evidence="2 5" id="KW-0689">Ribosomal protein</keyword>
<dbReference type="GO" id="GO:0003735">
    <property type="term" value="F:structural constituent of ribosome"/>
    <property type="evidence" value="ECO:0007669"/>
    <property type="project" value="InterPro"/>
</dbReference>
<evidence type="ECO:0000313" key="7">
    <source>
        <dbReference type="Proteomes" id="UP000178851"/>
    </source>
</evidence>
<dbReference type="NCBIfam" id="TIGR01011">
    <property type="entry name" value="rpsB_bact"/>
    <property type="match status" value="1"/>
</dbReference>
<dbReference type="CDD" id="cd01425">
    <property type="entry name" value="RPS2"/>
    <property type="match status" value="1"/>
</dbReference>
<evidence type="ECO:0000256" key="1">
    <source>
        <dbReference type="ARBA" id="ARBA00006242"/>
    </source>
</evidence>
<protein>
    <recommendedName>
        <fullName evidence="4 5">Small ribosomal subunit protein uS2</fullName>
    </recommendedName>
</protein>
<dbReference type="Proteomes" id="UP000178851">
    <property type="component" value="Unassembled WGS sequence"/>
</dbReference>
<dbReference type="AlphaFoldDB" id="A0A1F7YFM5"/>
<evidence type="ECO:0000256" key="2">
    <source>
        <dbReference type="ARBA" id="ARBA00022980"/>
    </source>
</evidence>
<comment type="similarity">
    <text evidence="1 5">Belongs to the universal ribosomal protein uS2 family.</text>
</comment>
<dbReference type="PANTHER" id="PTHR12534">
    <property type="entry name" value="30S RIBOSOMAL PROTEIN S2 PROKARYOTIC AND ORGANELLAR"/>
    <property type="match status" value="1"/>
</dbReference>
<dbReference type="InterPro" id="IPR023591">
    <property type="entry name" value="Ribosomal_uS2_flav_dom_sf"/>
</dbReference>
<evidence type="ECO:0000256" key="4">
    <source>
        <dbReference type="ARBA" id="ARBA00035256"/>
    </source>
</evidence>
<evidence type="ECO:0000256" key="3">
    <source>
        <dbReference type="ARBA" id="ARBA00023274"/>
    </source>
</evidence>
<dbReference type="PROSITE" id="PS00962">
    <property type="entry name" value="RIBOSOMAL_S2_1"/>
    <property type="match status" value="1"/>
</dbReference>
<comment type="caution">
    <text evidence="6">The sequence shown here is derived from an EMBL/GenBank/DDBJ whole genome shotgun (WGS) entry which is preliminary data.</text>
</comment>
<dbReference type="Gene3D" id="3.40.50.10490">
    <property type="entry name" value="Glucose-6-phosphate isomerase like protein, domain 1"/>
    <property type="match status" value="1"/>
</dbReference>
<proteinExistence type="inferred from homology"/>
<evidence type="ECO:0000256" key="5">
    <source>
        <dbReference type="HAMAP-Rule" id="MF_00291"/>
    </source>
</evidence>